<comment type="caution">
    <text evidence="2">The sequence shown here is derived from an EMBL/GenBank/DDBJ whole genome shotgun (WGS) entry which is preliminary data.</text>
</comment>
<evidence type="ECO:0000313" key="2">
    <source>
        <dbReference type="EMBL" id="GFQ06668.1"/>
    </source>
</evidence>
<keyword evidence="3" id="KW-1185">Reference proteome</keyword>
<protein>
    <submittedName>
        <fullName evidence="2">Uncharacterized protein</fullName>
    </submittedName>
</protein>
<gene>
    <name evidence="2" type="ORF">PHJA_002810800</name>
</gene>
<reference evidence="2" key="1">
    <citation type="submission" date="2020-07" db="EMBL/GenBank/DDBJ databases">
        <title>Ethylene signaling mediates host invasion by parasitic plants.</title>
        <authorList>
            <person name="Yoshida S."/>
        </authorList>
    </citation>
    <scope>NUCLEOTIDE SEQUENCE</scope>
    <source>
        <strain evidence="2">Okayama</strain>
    </source>
</reference>
<dbReference type="AlphaFoldDB" id="A0A830D224"/>
<name>A0A830D224_9LAMI</name>
<evidence type="ECO:0000256" key="1">
    <source>
        <dbReference type="SAM" id="MobiDB-lite"/>
    </source>
</evidence>
<organism evidence="2 3">
    <name type="scientific">Phtheirospermum japonicum</name>
    <dbReference type="NCBI Taxonomy" id="374723"/>
    <lineage>
        <taxon>Eukaryota</taxon>
        <taxon>Viridiplantae</taxon>
        <taxon>Streptophyta</taxon>
        <taxon>Embryophyta</taxon>
        <taxon>Tracheophyta</taxon>
        <taxon>Spermatophyta</taxon>
        <taxon>Magnoliopsida</taxon>
        <taxon>eudicotyledons</taxon>
        <taxon>Gunneridae</taxon>
        <taxon>Pentapetalae</taxon>
        <taxon>asterids</taxon>
        <taxon>lamiids</taxon>
        <taxon>Lamiales</taxon>
        <taxon>Orobanchaceae</taxon>
        <taxon>Orobanchaceae incertae sedis</taxon>
        <taxon>Phtheirospermum</taxon>
    </lineage>
</organism>
<proteinExistence type="predicted"/>
<feature type="region of interest" description="Disordered" evidence="1">
    <location>
        <begin position="70"/>
        <end position="89"/>
    </location>
</feature>
<evidence type="ECO:0000313" key="3">
    <source>
        <dbReference type="Proteomes" id="UP000653305"/>
    </source>
</evidence>
<dbReference type="Proteomes" id="UP000653305">
    <property type="component" value="Unassembled WGS sequence"/>
</dbReference>
<accession>A0A830D224</accession>
<sequence>MAVFCGRLQGRSNGSLESSSYERLSESSRLIPYESSTDHQHSFRRNSAWTSVLKAFFSFKKNIAKTTEAKRRSSWIPGPHDPRWPVQGW</sequence>
<dbReference type="EMBL" id="BMAC01001283">
    <property type="protein sequence ID" value="GFQ06668.1"/>
    <property type="molecule type" value="Genomic_DNA"/>
</dbReference>
<feature type="region of interest" description="Disordered" evidence="1">
    <location>
        <begin position="1"/>
        <end position="20"/>
    </location>
</feature>